<dbReference type="EMBL" id="CM056809">
    <property type="protein sequence ID" value="KAJ8649972.1"/>
    <property type="molecule type" value="Genomic_DNA"/>
</dbReference>
<name>A0ACC2MW32_PERAE</name>
<keyword evidence="2" id="KW-1185">Reference proteome</keyword>
<accession>A0ACC2MW32</accession>
<organism evidence="1 2">
    <name type="scientific">Persea americana</name>
    <name type="common">Avocado</name>
    <dbReference type="NCBI Taxonomy" id="3435"/>
    <lineage>
        <taxon>Eukaryota</taxon>
        <taxon>Viridiplantae</taxon>
        <taxon>Streptophyta</taxon>
        <taxon>Embryophyta</taxon>
        <taxon>Tracheophyta</taxon>
        <taxon>Spermatophyta</taxon>
        <taxon>Magnoliopsida</taxon>
        <taxon>Magnoliidae</taxon>
        <taxon>Laurales</taxon>
        <taxon>Lauraceae</taxon>
        <taxon>Persea</taxon>
    </lineage>
</organism>
<reference evidence="1 2" key="1">
    <citation type="journal article" date="2022" name="Hortic Res">
        <title>A haplotype resolved chromosomal level avocado genome allows analysis of novel avocado genes.</title>
        <authorList>
            <person name="Nath O."/>
            <person name="Fletcher S.J."/>
            <person name="Hayward A."/>
            <person name="Shaw L.M."/>
            <person name="Masouleh A.K."/>
            <person name="Furtado A."/>
            <person name="Henry R.J."/>
            <person name="Mitter N."/>
        </authorList>
    </citation>
    <scope>NUCLEOTIDE SEQUENCE [LARGE SCALE GENOMIC DNA]</scope>
    <source>
        <strain evidence="2">cv. Hass</strain>
    </source>
</reference>
<protein>
    <submittedName>
        <fullName evidence="1">Uncharacterized protein</fullName>
    </submittedName>
</protein>
<comment type="caution">
    <text evidence="1">The sequence shown here is derived from an EMBL/GenBank/DDBJ whole genome shotgun (WGS) entry which is preliminary data.</text>
</comment>
<gene>
    <name evidence="1" type="ORF">MRB53_002995</name>
</gene>
<sequence length="607" mass="64838">MAGLDSGTLLKLQQQRHRLFLNDENTNHGEFSGDNKDCDQGGEMVPSGAGPGDVVGRRPRGRPAGSKNKQKPPVIITRESANTLRAHILEVGSGCDIFEGVAAYARRRQRGICVLSGTGTVTNVTLRQPASAGSFVSLQGRFEILSLSGSFLPPPAPPGATSLTVFLAGGQGQVVGGNVVGELIAAGPVIVIAASFTNVAYERLPLEEEEQLLMHQPASQVVGGGVGSGMANPFPEPSTALPFFNLPLNMANCQFPVDWSGYASELVSPEGRSLVVHTHIEHDLAYCFKMCAFGRPGYASELVPPEGRSLGSSLSARELLISLCCRNLTRLKLCSCRQITDAGIAAFAANGKSFKKLSCGSCAFSATGLNAVLDRCSTLEELSVKRLKGLADESTSQPISPRALSQSTPSNASASLISIYLKELYNDQCFEPLLVESKNLKTLKLIHCSGDRDKLLKTVLDHVERLTEIHLEELQVTDCGLNAISYCSNLEILHLVKTIDCTDVGLSSIAERCKFLQKLHINGWKTNQIEDEGLAAVAMFSPSPKISGHLSNLLKSRILCAAIPATASGKIYFLGISSVGLQKLMEAGVGGNLKLFLFIPSTPSWKF</sequence>
<evidence type="ECO:0000313" key="1">
    <source>
        <dbReference type="EMBL" id="KAJ8649972.1"/>
    </source>
</evidence>
<evidence type="ECO:0000313" key="2">
    <source>
        <dbReference type="Proteomes" id="UP001234297"/>
    </source>
</evidence>
<proteinExistence type="predicted"/>
<dbReference type="Proteomes" id="UP001234297">
    <property type="component" value="Chromosome 1"/>
</dbReference>